<proteinExistence type="predicted"/>
<dbReference type="Proteomes" id="UP000707731">
    <property type="component" value="Unassembled WGS sequence"/>
</dbReference>
<feature type="transmembrane region" description="Helical" evidence="1">
    <location>
        <begin position="6"/>
        <end position="27"/>
    </location>
</feature>
<keyword evidence="1" id="KW-0472">Membrane</keyword>
<name>A0ABS0DAQ6_9NOCA</name>
<keyword evidence="1" id="KW-0812">Transmembrane</keyword>
<organism evidence="2 3">
    <name type="scientific">Nocardia higoensis</name>
    <dbReference type="NCBI Taxonomy" id="228599"/>
    <lineage>
        <taxon>Bacteria</taxon>
        <taxon>Bacillati</taxon>
        <taxon>Actinomycetota</taxon>
        <taxon>Actinomycetes</taxon>
        <taxon>Mycobacteriales</taxon>
        <taxon>Nocardiaceae</taxon>
        <taxon>Nocardia</taxon>
    </lineage>
</organism>
<reference evidence="2 3" key="1">
    <citation type="submission" date="2020-10" db="EMBL/GenBank/DDBJ databases">
        <title>Identification of Nocardia species via Next-generation sequencing and recognition of intraspecies genetic diversity.</title>
        <authorList>
            <person name="Li P."/>
            <person name="Li P."/>
            <person name="Lu B."/>
        </authorList>
    </citation>
    <scope>NUCLEOTIDE SEQUENCE [LARGE SCALE GENOMIC DNA]</scope>
    <source>
        <strain evidence="2 3">BJ06-0143</strain>
    </source>
</reference>
<evidence type="ECO:0000256" key="1">
    <source>
        <dbReference type="SAM" id="Phobius"/>
    </source>
</evidence>
<keyword evidence="1" id="KW-1133">Transmembrane helix</keyword>
<protein>
    <submittedName>
        <fullName evidence="2">Uncharacterized protein</fullName>
    </submittedName>
</protein>
<keyword evidence="3" id="KW-1185">Reference proteome</keyword>
<comment type="caution">
    <text evidence="2">The sequence shown here is derived from an EMBL/GenBank/DDBJ whole genome shotgun (WGS) entry which is preliminary data.</text>
</comment>
<evidence type="ECO:0000313" key="3">
    <source>
        <dbReference type="Proteomes" id="UP000707731"/>
    </source>
</evidence>
<evidence type="ECO:0000313" key="2">
    <source>
        <dbReference type="EMBL" id="MBF6355545.1"/>
    </source>
</evidence>
<dbReference type="RefSeq" id="WP_195002113.1">
    <property type="nucleotide sequence ID" value="NZ_JADLQN010000001.1"/>
</dbReference>
<sequence length="110" mass="11910">MVSSELSIWLVVSPVVVALLILLFGVLPAWSERRCDGFEPPSGRMDRDHPSGWHAPPFRPYTVAAARGVARAHACCSPERCGAKAAALSVLIAAGMTRYPVQRRRGGLWA</sequence>
<accession>A0ABS0DAQ6</accession>
<gene>
    <name evidence="2" type="ORF">IU449_13495</name>
</gene>
<dbReference type="EMBL" id="JADLQN010000001">
    <property type="protein sequence ID" value="MBF6355545.1"/>
    <property type="molecule type" value="Genomic_DNA"/>
</dbReference>